<reference evidence="1" key="1">
    <citation type="journal article" date="2019" name="bioRxiv">
        <title>The Genome of the Zebra Mussel, Dreissena polymorpha: A Resource for Invasive Species Research.</title>
        <authorList>
            <person name="McCartney M.A."/>
            <person name="Auch B."/>
            <person name="Kono T."/>
            <person name="Mallez S."/>
            <person name="Zhang Y."/>
            <person name="Obille A."/>
            <person name="Becker A."/>
            <person name="Abrahante J.E."/>
            <person name="Garbe J."/>
            <person name="Badalamenti J.P."/>
            <person name="Herman A."/>
            <person name="Mangelson H."/>
            <person name="Liachko I."/>
            <person name="Sullivan S."/>
            <person name="Sone E.D."/>
            <person name="Koren S."/>
            <person name="Silverstein K.A.T."/>
            <person name="Beckman K.B."/>
            <person name="Gohl D.M."/>
        </authorList>
    </citation>
    <scope>NUCLEOTIDE SEQUENCE</scope>
    <source>
        <strain evidence="1">Duluth1</strain>
        <tissue evidence="1">Whole animal</tissue>
    </source>
</reference>
<reference evidence="1" key="2">
    <citation type="submission" date="2020-11" db="EMBL/GenBank/DDBJ databases">
        <authorList>
            <person name="McCartney M.A."/>
            <person name="Auch B."/>
            <person name="Kono T."/>
            <person name="Mallez S."/>
            <person name="Becker A."/>
            <person name="Gohl D.M."/>
            <person name="Silverstein K.A.T."/>
            <person name="Koren S."/>
            <person name="Bechman K.B."/>
            <person name="Herman A."/>
            <person name="Abrahante J.E."/>
            <person name="Garbe J."/>
        </authorList>
    </citation>
    <scope>NUCLEOTIDE SEQUENCE</scope>
    <source>
        <strain evidence="1">Duluth1</strain>
        <tissue evidence="1">Whole animal</tissue>
    </source>
</reference>
<dbReference type="EMBL" id="JAIWYP010000009">
    <property type="protein sequence ID" value="KAH3773584.1"/>
    <property type="molecule type" value="Genomic_DNA"/>
</dbReference>
<dbReference type="Proteomes" id="UP000828390">
    <property type="component" value="Unassembled WGS sequence"/>
</dbReference>
<proteinExistence type="predicted"/>
<gene>
    <name evidence="1" type="ORF">DPMN_174946</name>
</gene>
<sequence>MTPRQSELELQEVVQKFHEKQMEMEKVAFRERFLEQERIREQQQKERRLLMERSRAMKLKQSEMVARIQ</sequence>
<dbReference type="AlphaFoldDB" id="A0A9D4IHM0"/>
<evidence type="ECO:0000313" key="1">
    <source>
        <dbReference type="EMBL" id="KAH3773584.1"/>
    </source>
</evidence>
<keyword evidence="2" id="KW-1185">Reference proteome</keyword>
<organism evidence="1 2">
    <name type="scientific">Dreissena polymorpha</name>
    <name type="common">Zebra mussel</name>
    <name type="synonym">Mytilus polymorpha</name>
    <dbReference type="NCBI Taxonomy" id="45954"/>
    <lineage>
        <taxon>Eukaryota</taxon>
        <taxon>Metazoa</taxon>
        <taxon>Spiralia</taxon>
        <taxon>Lophotrochozoa</taxon>
        <taxon>Mollusca</taxon>
        <taxon>Bivalvia</taxon>
        <taxon>Autobranchia</taxon>
        <taxon>Heteroconchia</taxon>
        <taxon>Euheterodonta</taxon>
        <taxon>Imparidentia</taxon>
        <taxon>Neoheterodontei</taxon>
        <taxon>Myida</taxon>
        <taxon>Dreissenoidea</taxon>
        <taxon>Dreissenidae</taxon>
        <taxon>Dreissena</taxon>
    </lineage>
</organism>
<accession>A0A9D4IHM0</accession>
<comment type="caution">
    <text evidence="1">The sequence shown here is derived from an EMBL/GenBank/DDBJ whole genome shotgun (WGS) entry which is preliminary data.</text>
</comment>
<protein>
    <submittedName>
        <fullName evidence="1">Uncharacterized protein</fullName>
    </submittedName>
</protein>
<name>A0A9D4IHM0_DREPO</name>
<evidence type="ECO:0000313" key="2">
    <source>
        <dbReference type="Proteomes" id="UP000828390"/>
    </source>
</evidence>